<feature type="domain" description="Exocyst complex subunit Exo70 C-terminal" evidence="5">
    <location>
        <begin position="216"/>
        <end position="556"/>
    </location>
</feature>
<dbReference type="Pfam" id="PF20669">
    <property type="entry name" value="Exo70_N"/>
    <property type="match status" value="1"/>
</dbReference>
<dbReference type="PANTHER" id="PTHR12542:SF96">
    <property type="entry name" value="EXOCYST COMPLEX COMPONENT EXO70B1"/>
    <property type="match status" value="1"/>
</dbReference>
<dbReference type="AlphaFoldDB" id="A0A2I0B906"/>
<evidence type="ECO:0000313" key="6">
    <source>
        <dbReference type="EMBL" id="PKA64288.1"/>
    </source>
</evidence>
<keyword evidence="7" id="KW-1185">Reference proteome</keyword>
<reference evidence="6 7" key="1">
    <citation type="journal article" date="2017" name="Nature">
        <title>The Apostasia genome and the evolution of orchids.</title>
        <authorList>
            <person name="Zhang G.Q."/>
            <person name="Liu K.W."/>
            <person name="Li Z."/>
            <person name="Lohaus R."/>
            <person name="Hsiao Y.Y."/>
            <person name="Niu S.C."/>
            <person name="Wang J.Y."/>
            <person name="Lin Y.C."/>
            <person name="Xu Q."/>
            <person name="Chen L.J."/>
            <person name="Yoshida K."/>
            <person name="Fujiwara S."/>
            <person name="Wang Z.W."/>
            <person name="Zhang Y.Q."/>
            <person name="Mitsuda N."/>
            <person name="Wang M."/>
            <person name="Liu G.H."/>
            <person name="Pecoraro L."/>
            <person name="Huang H.X."/>
            <person name="Xiao X.J."/>
            <person name="Lin M."/>
            <person name="Wu X.Y."/>
            <person name="Wu W.L."/>
            <person name="Chen Y.Y."/>
            <person name="Chang S.B."/>
            <person name="Sakamoto S."/>
            <person name="Ohme-Takagi M."/>
            <person name="Yagi M."/>
            <person name="Zeng S.J."/>
            <person name="Shen C.Y."/>
            <person name="Yeh C.M."/>
            <person name="Luo Y.B."/>
            <person name="Tsai W.C."/>
            <person name="Van de Peer Y."/>
            <person name="Liu Z.J."/>
        </authorList>
    </citation>
    <scope>NUCLEOTIDE SEQUENCE [LARGE SCALE GENOMIC DNA]</scope>
    <source>
        <strain evidence="7">cv. Shenzhen</strain>
        <tissue evidence="6">Stem</tissue>
    </source>
</reference>
<accession>A0A2I0B906</accession>
<evidence type="ECO:0000313" key="7">
    <source>
        <dbReference type="Proteomes" id="UP000236161"/>
    </source>
</evidence>
<organism evidence="6 7">
    <name type="scientific">Apostasia shenzhenica</name>
    <dbReference type="NCBI Taxonomy" id="1088818"/>
    <lineage>
        <taxon>Eukaryota</taxon>
        <taxon>Viridiplantae</taxon>
        <taxon>Streptophyta</taxon>
        <taxon>Embryophyta</taxon>
        <taxon>Tracheophyta</taxon>
        <taxon>Spermatophyta</taxon>
        <taxon>Magnoliopsida</taxon>
        <taxon>Liliopsida</taxon>
        <taxon>Asparagales</taxon>
        <taxon>Orchidaceae</taxon>
        <taxon>Apostasioideae</taxon>
        <taxon>Apostasia</taxon>
    </lineage>
</organism>
<evidence type="ECO:0000256" key="4">
    <source>
        <dbReference type="SAM" id="MobiDB-lite"/>
    </source>
</evidence>
<protein>
    <recommendedName>
        <fullName evidence="3">Exocyst subunit Exo70 family protein</fullName>
    </recommendedName>
</protein>
<evidence type="ECO:0000259" key="5">
    <source>
        <dbReference type="Pfam" id="PF03081"/>
    </source>
</evidence>
<keyword evidence="3" id="KW-0268">Exocytosis</keyword>
<feature type="region of interest" description="Disordered" evidence="4">
    <location>
        <begin position="1"/>
        <end position="34"/>
    </location>
</feature>
<dbReference type="GO" id="GO:0000145">
    <property type="term" value="C:exocyst"/>
    <property type="evidence" value="ECO:0007669"/>
    <property type="project" value="InterPro"/>
</dbReference>
<dbReference type="PANTHER" id="PTHR12542">
    <property type="entry name" value="EXOCYST COMPLEX PROTEIN EXO70"/>
    <property type="match status" value="1"/>
</dbReference>
<comment type="similarity">
    <text evidence="1 3">Belongs to the EXO70 family.</text>
</comment>
<dbReference type="InterPro" id="IPR004140">
    <property type="entry name" value="Exo70"/>
</dbReference>
<keyword evidence="3" id="KW-0653">Protein transport</keyword>
<evidence type="ECO:0000256" key="3">
    <source>
        <dbReference type="RuleBase" id="RU365026"/>
    </source>
</evidence>
<name>A0A2I0B906_9ASPA</name>
<dbReference type="GO" id="GO:0005546">
    <property type="term" value="F:phosphatidylinositol-4,5-bisphosphate binding"/>
    <property type="evidence" value="ECO:0007669"/>
    <property type="project" value="InterPro"/>
</dbReference>
<feature type="compositionally biased region" description="Basic and acidic residues" evidence="4">
    <location>
        <begin position="8"/>
        <end position="34"/>
    </location>
</feature>
<dbReference type="STRING" id="1088818.A0A2I0B906"/>
<sequence>MSLMAQRGEGELSADHRSDGFNSDEHPPRPHASIDRTVRSLDRQISRFLTSDRAIWSDSTDADDFLVAVDALVATVRRVDPLAREDRPAADRADDLLHKCMLRLEEEFRSLIGNPCGAAFDSDGEESDGDEDRIPVAPPLTDNDFIIHSPPSGSVADLHEIAKLMAGAGFGRECAHAYGLARRNFLEENVSRLGIRHRDAAGASAGADELEGEICRWIKAVNVAFRVLFPSERRLCLRVFSGLPAIADQSFTEACRGPALQLLRFADSIASGSSSPERLFRLLDMYETLRDVIIPELDGLFSDQLCSAFLSAQAVTVRENIGKAIREIFAELENLIRRDPAKAVPGGELHPITRYVMNFLRAACSSRETLEEVLDELDAADVQDRPSSPLAIQIAWIMEILQGNLESKAKIYREPALSCIFLMNNVRYMMQKVRDSSDLAILIGEEWTQRQAARERRWAADYQKGTWGKVTAVLRIDSWSTPPEEVMRGRLKMFDVYLEDTWRTQAAWIVTDDRLRAELHAAAAAIVLPAYQRFLDLYREKNVRHSPQEVEARINELFEGCRES</sequence>
<keyword evidence="2 3" id="KW-0813">Transport</keyword>
<dbReference type="Proteomes" id="UP000236161">
    <property type="component" value="Unassembled WGS sequence"/>
</dbReference>
<evidence type="ECO:0000256" key="2">
    <source>
        <dbReference type="ARBA" id="ARBA00022448"/>
    </source>
</evidence>
<dbReference type="Gene3D" id="1.20.1280.170">
    <property type="entry name" value="Exocyst complex component Exo70"/>
    <property type="match status" value="1"/>
</dbReference>
<dbReference type="SUPFAM" id="SSF74788">
    <property type="entry name" value="Cullin repeat-like"/>
    <property type="match status" value="1"/>
</dbReference>
<dbReference type="OrthoDB" id="1922221at2759"/>
<proteinExistence type="inferred from homology"/>
<dbReference type="Pfam" id="PF03081">
    <property type="entry name" value="Exo70_C"/>
    <property type="match status" value="1"/>
</dbReference>
<dbReference type="GO" id="GO:0015031">
    <property type="term" value="P:protein transport"/>
    <property type="evidence" value="ECO:0007669"/>
    <property type="project" value="UniProtKB-KW"/>
</dbReference>
<dbReference type="EMBL" id="KZ451905">
    <property type="protein sequence ID" value="PKA64288.1"/>
    <property type="molecule type" value="Genomic_DNA"/>
</dbReference>
<dbReference type="InterPro" id="IPR016159">
    <property type="entry name" value="Cullin_repeat-like_dom_sf"/>
</dbReference>
<comment type="function">
    <text evidence="3">Component of the exocyst complex.</text>
</comment>
<dbReference type="InterPro" id="IPR046364">
    <property type="entry name" value="Exo70_C"/>
</dbReference>
<gene>
    <name evidence="6" type="ORF">AXF42_Ash009508</name>
</gene>
<evidence type="ECO:0000256" key="1">
    <source>
        <dbReference type="ARBA" id="ARBA00006756"/>
    </source>
</evidence>
<dbReference type="GO" id="GO:0006887">
    <property type="term" value="P:exocytosis"/>
    <property type="evidence" value="ECO:0007669"/>
    <property type="project" value="UniProtKB-KW"/>
</dbReference>